<organism evidence="3 4">
    <name type="scientific">Sphingomonas plantiphila</name>
    <dbReference type="NCBI Taxonomy" id="3163295"/>
    <lineage>
        <taxon>Bacteria</taxon>
        <taxon>Pseudomonadati</taxon>
        <taxon>Pseudomonadota</taxon>
        <taxon>Alphaproteobacteria</taxon>
        <taxon>Sphingomonadales</taxon>
        <taxon>Sphingomonadaceae</taxon>
        <taxon>Sphingomonas</taxon>
    </lineage>
</organism>
<name>A0ABW8YQ83_9SPHN</name>
<evidence type="ECO:0000259" key="2">
    <source>
        <dbReference type="Pfam" id="PF03703"/>
    </source>
</evidence>
<proteinExistence type="predicted"/>
<keyword evidence="1" id="KW-0812">Transmembrane</keyword>
<feature type="transmembrane region" description="Helical" evidence="1">
    <location>
        <begin position="368"/>
        <end position="387"/>
    </location>
</feature>
<comment type="caution">
    <text evidence="3">The sequence shown here is derived from an EMBL/GenBank/DDBJ whole genome shotgun (WGS) entry which is preliminary data.</text>
</comment>
<feature type="transmembrane region" description="Helical" evidence="1">
    <location>
        <begin position="191"/>
        <end position="214"/>
    </location>
</feature>
<feature type="domain" description="YdbS-like PH" evidence="2">
    <location>
        <begin position="76"/>
        <end position="153"/>
    </location>
</feature>
<dbReference type="PANTHER" id="PTHR34473:SF2">
    <property type="entry name" value="UPF0699 TRANSMEMBRANE PROTEIN YDBT"/>
    <property type="match status" value="1"/>
</dbReference>
<gene>
    <name evidence="3" type="ORF">ABS767_15770</name>
</gene>
<keyword evidence="4" id="KW-1185">Reference proteome</keyword>
<evidence type="ECO:0000256" key="1">
    <source>
        <dbReference type="SAM" id="Phobius"/>
    </source>
</evidence>
<protein>
    <submittedName>
        <fullName evidence="3">PH domain-containing protein</fullName>
    </submittedName>
</protein>
<dbReference type="EMBL" id="JBELQC010000003">
    <property type="protein sequence ID" value="MFL9842428.1"/>
    <property type="molecule type" value="Genomic_DNA"/>
</dbReference>
<accession>A0ABW8YQ83</accession>
<keyword evidence="1" id="KW-1133">Transmembrane helix</keyword>
<feature type="domain" description="YdbS-like PH" evidence="2">
    <location>
        <begin position="414"/>
        <end position="490"/>
    </location>
</feature>
<dbReference type="PIRSF" id="PIRSF026631">
    <property type="entry name" value="UCP026631"/>
    <property type="match status" value="1"/>
</dbReference>
<feature type="transmembrane region" description="Helical" evidence="1">
    <location>
        <begin position="393"/>
        <end position="410"/>
    </location>
</feature>
<dbReference type="Proteomes" id="UP001629244">
    <property type="component" value="Unassembled WGS sequence"/>
</dbReference>
<dbReference type="RefSeq" id="WP_408080082.1">
    <property type="nucleotide sequence ID" value="NZ_JBELQC010000003.1"/>
</dbReference>
<keyword evidence="1" id="KW-0472">Membrane</keyword>
<dbReference type="Pfam" id="PF03703">
    <property type="entry name" value="bPH_2"/>
    <property type="match status" value="2"/>
</dbReference>
<reference evidence="3 4" key="1">
    <citation type="submission" date="2024-06" db="EMBL/GenBank/DDBJ databases">
        <authorList>
            <person name="Kaempfer P."/>
            <person name="Viver T."/>
        </authorList>
    </citation>
    <scope>NUCLEOTIDE SEQUENCE [LARGE SCALE GENOMIC DNA]</scope>
    <source>
        <strain evidence="3 4">ST-64</strain>
    </source>
</reference>
<dbReference type="InterPro" id="IPR014529">
    <property type="entry name" value="UCP026631"/>
</dbReference>
<evidence type="ECO:0000313" key="4">
    <source>
        <dbReference type="Proteomes" id="UP001629244"/>
    </source>
</evidence>
<dbReference type="PANTHER" id="PTHR34473">
    <property type="entry name" value="UPF0699 TRANSMEMBRANE PROTEIN YDBS"/>
    <property type="match status" value="1"/>
</dbReference>
<sequence length="497" mass="53594">MVTQDLPDTATDGADDHHARRVHPLTILIWFLKKAPQNVVGLPALIGFTSGRGLGWIALAAAVVGLGSLVWTWVNWRRFTYEVTDSELVIERGLLNRTRRSIPLERIQDVGIEQGPLSRIFGLAEVRVETGGGEKDEAVLDSVSLSEAARLRGALRGAPARRASVGLETDEGVLAAEDALADVFAMPPQRVLLLGLFSFSLVWIAALAGAIQFIGDALGFGWDDIADLARTARGEVSNRLNYSTGLGLFGVVVLLGVITGIARTVLRDWNFRLRAGGGRFRRTRGLLTRSEVVVAMRRIQLALVQRGPFRGMLGWNALSFQTLGGSNDPSGRQVMAPLARDHEVAAIIDRAGLPPFERLPLRRVAPGHVLRATLTAMPFPVTVVALALLLTPLAWLGLAVALPMVAIALLQRSFHRYAVRDSSLQVMRGVLLQQDWIVPVDNIQVVTLSETLLQRLLGLVTVRVDTAGAGVGATPVVVDLAAADARTLARDLAARVT</sequence>
<evidence type="ECO:0000313" key="3">
    <source>
        <dbReference type="EMBL" id="MFL9842428.1"/>
    </source>
</evidence>
<feature type="transmembrane region" description="Helical" evidence="1">
    <location>
        <begin position="246"/>
        <end position="266"/>
    </location>
</feature>
<dbReference type="InterPro" id="IPR005182">
    <property type="entry name" value="YdbS-like_PH"/>
</dbReference>
<feature type="transmembrane region" description="Helical" evidence="1">
    <location>
        <begin position="53"/>
        <end position="74"/>
    </location>
</feature>